<dbReference type="GO" id="GO:0034455">
    <property type="term" value="C:t-UTP complex"/>
    <property type="evidence" value="ECO:0000318"/>
    <property type="project" value="GO_Central"/>
</dbReference>
<dbReference type="GO" id="GO:0032040">
    <property type="term" value="C:small-subunit processome"/>
    <property type="evidence" value="ECO:0000318"/>
    <property type="project" value="GO_Central"/>
</dbReference>
<dbReference type="PANTHER" id="PTHR44163">
    <property type="entry name" value="U3 SMALL NUCLEOLAR RNA-ASSOCIATED PROTEIN 4 HOMOLOG"/>
    <property type="match status" value="1"/>
</dbReference>
<dbReference type="GO" id="GO:0001650">
    <property type="term" value="C:fibrillar center"/>
    <property type="evidence" value="ECO:0007669"/>
    <property type="project" value="Ensembl"/>
</dbReference>
<gene>
    <name evidence="1" type="primary">UTP4</name>
</gene>
<reference evidence="1 2" key="1">
    <citation type="journal article" date="2008" name="Nature">
        <title>Genome analysis of the platypus reveals unique signatures of evolution.</title>
        <authorList>
            <person name="Warren W.C."/>
            <person name="Hillier L.W."/>
            <person name="Marshall Graves J.A."/>
            <person name="Birney E."/>
            <person name="Ponting C.P."/>
            <person name="Grutzner F."/>
            <person name="Belov K."/>
            <person name="Miller W."/>
            <person name="Clarke L."/>
            <person name="Chinwalla A.T."/>
            <person name="Yang S.P."/>
            <person name="Heger A."/>
            <person name="Locke D.P."/>
            <person name="Miethke P."/>
            <person name="Waters P.D."/>
            <person name="Veyrunes F."/>
            <person name="Fulton L."/>
            <person name="Fulton B."/>
            <person name="Graves T."/>
            <person name="Wallis J."/>
            <person name="Puente X.S."/>
            <person name="Lopez-Otin C."/>
            <person name="Ordonez G.R."/>
            <person name="Eichler E.E."/>
            <person name="Chen L."/>
            <person name="Cheng Z."/>
            <person name="Deakin J.E."/>
            <person name="Alsop A."/>
            <person name="Thompson K."/>
            <person name="Kirby P."/>
            <person name="Papenfuss A.T."/>
            <person name="Wakefield M.J."/>
            <person name="Olender T."/>
            <person name="Lancet D."/>
            <person name="Huttley G.A."/>
            <person name="Smit A.F."/>
            <person name="Pask A."/>
            <person name="Temple-Smith P."/>
            <person name="Batzer M.A."/>
            <person name="Walker J.A."/>
            <person name="Konkel M.K."/>
            <person name="Harris R.S."/>
            <person name="Whittington C.M."/>
            <person name="Wong E.S."/>
            <person name="Gemmell N.J."/>
            <person name="Buschiazzo E."/>
            <person name="Vargas Jentzsch I.M."/>
            <person name="Merkel A."/>
            <person name="Schmitz J."/>
            <person name="Zemann A."/>
            <person name="Churakov G."/>
            <person name="Kriegs J.O."/>
            <person name="Brosius J."/>
            <person name="Murchison E.P."/>
            <person name="Sachidanandam R."/>
            <person name="Smith C."/>
            <person name="Hannon G.J."/>
            <person name="Tsend-Ayush E."/>
            <person name="McMillan D."/>
            <person name="Attenborough R."/>
            <person name="Rens W."/>
            <person name="Ferguson-Smith M."/>
            <person name="Lefevre C.M."/>
            <person name="Sharp J.A."/>
            <person name="Nicholas K.R."/>
            <person name="Ray D.A."/>
            <person name="Kube M."/>
            <person name="Reinhardt R."/>
            <person name="Pringle T.H."/>
            <person name="Taylor J."/>
            <person name="Jones R.C."/>
            <person name="Nixon B."/>
            <person name="Dacheux J.L."/>
            <person name="Niwa H."/>
            <person name="Sekita Y."/>
            <person name="Huang X."/>
            <person name="Stark A."/>
            <person name="Kheradpour P."/>
            <person name="Kellis M."/>
            <person name="Flicek P."/>
            <person name="Chen Y."/>
            <person name="Webber C."/>
            <person name="Hardison R."/>
            <person name="Nelson J."/>
            <person name="Hallsworth-Pepin K."/>
            <person name="Delehaunty K."/>
            <person name="Markovic C."/>
            <person name="Minx P."/>
            <person name="Feng Y."/>
            <person name="Kremitzki C."/>
            <person name="Mitreva M."/>
            <person name="Glasscock J."/>
            <person name="Wylie T."/>
            <person name="Wohldmann P."/>
            <person name="Thiru P."/>
            <person name="Nhan M.N."/>
            <person name="Pohl C.S."/>
            <person name="Smith S.M."/>
            <person name="Hou S."/>
            <person name="Nefedov M."/>
            <person name="de Jong P.J."/>
            <person name="Renfree M.B."/>
            <person name="Mardis E.R."/>
            <person name="Wilson R.K."/>
        </authorList>
    </citation>
    <scope>NUCLEOTIDE SEQUENCE [LARGE SCALE GENOMIC DNA]</scope>
    <source>
        <strain evidence="1 2">Glennie</strain>
    </source>
</reference>
<dbReference type="STRING" id="9258.ENSOANP00000003740"/>
<evidence type="ECO:0000313" key="1">
    <source>
        <dbReference type="Ensembl" id="ENSOANP00000003740.3"/>
    </source>
</evidence>
<dbReference type="GO" id="GO:0030686">
    <property type="term" value="C:90S preribosome"/>
    <property type="evidence" value="ECO:0007669"/>
    <property type="project" value="InterPro"/>
</dbReference>
<dbReference type="GeneTree" id="ENSGT00940000153533"/>
<dbReference type="InterPro" id="IPR015943">
    <property type="entry name" value="WD40/YVTN_repeat-like_dom_sf"/>
</dbReference>
<dbReference type="SMART" id="SM00320">
    <property type="entry name" value="WD40"/>
    <property type="match status" value="10"/>
</dbReference>
<dbReference type="Gene3D" id="2.130.10.10">
    <property type="entry name" value="YVTN repeat-like/Quinoprotein amine dehydrogenase"/>
    <property type="match status" value="3"/>
</dbReference>
<dbReference type="Bgee" id="ENSOANG00000002360">
    <property type="expression patterns" value="Expressed in ovary and 8 other cell types or tissues"/>
</dbReference>
<evidence type="ECO:0000313" key="2">
    <source>
        <dbReference type="Proteomes" id="UP000002279"/>
    </source>
</evidence>
<dbReference type="FunFam" id="2.130.10.10:FF:000441">
    <property type="entry name" value="U3 small nucleolar RNA-associated protein 4 homolog"/>
    <property type="match status" value="1"/>
</dbReference>
<organism evidence="1 2">
    <name type="scientific">Ornithorhynchus anatinus</name>
    <name type="common">Duckbill platypus</name>
    <dbReference type="NCBI Taxonomy" id="9258"/>
    <lineage>
        <taxon>Eukaryota</taxon>
        <taxon>Metazoa</taxon>
        <taxon>Chordata</taxon>
        <taxon>Craniata</taxon>
        <taxon>Vertebrata</taxon>
        <taxon>Euteleostomi</taxon>
        <taxon>Mammalia</taxon>
        <taxon>Monotremata</taxon>
        <taxon>Ornithorhynchidae</taxon>
        <taxon>Ornithorhynchus</taxon>
    </lineage>
</organism>
<dbReference type="PANTHER" id="PTHR44163:SF1">
    <property type="entry name" value="U3 SMALL NUCLEOLAR RNA-ASSOCIATED PROTEIN 4 HOMOLOG"/>
    <property type="match status" value="1"/>
</dbReference>
<dbReference type="Pfam" id="PF00400">
    <property type="entry name" value="WD40"/>
    <property type="match status" value="2"/>
</dbReference>
<reference evidence="1" key="2">
    <citation type="submission" date="2025-08" db="UniProtKB">
        <authorList>
            <consortium name="Ensembl"/>
        </authorList>
    </citation>
    <scope>IDENTIFICATION</scope>
    <source>
        <strain evidence="1">Glennie</strain>
    </source>
</reference>
<dbReference type="GO" id="GO:0000462">
    <property type="term" value="P:maturation of SSU-rRNA from tricistronic rRNA transcript (SSU-rRNA, 5.8S rRNA, LSU-rRNA)"/>
    <property type="evidence" value="ECO:0000318"/>
    <property type="project" value="GO_Central"/>
</dbReference>
<name>F6TM06_ORNAN</name>
<proteinExistence type="predicted"/>
<dbReference type="FunCoup" id="F6TM06">
    <property type="interactions" value="2226"/>
</dbReference>
<dbReference type="InParanoid" id="F6TM06"/>
<dbReference type="GO" id="GO:0006355">
    <property type="term" value="P:regulation of DNA-templated transcription"/>
    <property type="evidence" value="ECO:0007669"/>
    <property type="project" value="Ensembl"/>
</dbReference>
<dbReference type="InterPro" id="IPR001680">
    <property type="entry name" value="WD40_rpt"/>
</dbReference>
<dbReference type="AlphaFoldDB" id="F6TM06"/>
<dbReference type="HOGENOM" id="CLU_002392_3_0_1"/>
<dbReference type="Ensembl" id="ENSOANT00000003741.4">
    <property type="protein sequence ID" value="ENSOANP00000003740.3"/>
    <property type="gene ID" value="ENSOANG00000002360.4"/>
</dbReference>
<dbReference type="Proteomes" id="UP000002279">
    <property type="component" value="Chromosome 11"/>
</dbReference>
<dbReference type="InterPro" id="IPR011047">
    <property type="entry name" value="Quinoprotein_ADH-like_sf"/>
</dbReference>
<dbReference type="eggNOG" id="KOG2048">
    <property type="taxonomic scope" value="Eukaryota"/>
</dbReference>
<dbReference type="FunFam" id="2.130.10.10:FF:000617">
    <property type="entry name" value="U3 small nucleolar RNA-associated protein 4 homolog"/>
    <property type="match status" value="1"/>
</dbReference>
<accession>F6TM06</accession>
<keyword evidence="2" id="KW-1185">Reference proteome</keyword>
<dbReference type="SUPFAM" id="SSF50998">
    <property type="entry name" value="Quinoprotein alcohol dehydrogenase-like"/>
    <property type="match status" value="1"/>
</dbReference>
<dbReference type="GO" id="GO:0005694">
    <property type="term" value="C:chromosome"/>
    <property type="evidence" value="ECO:0007669"/>
    <property type="project" value="Ensembl"/>
</dbReference>
<sequence>MGEFKVHRVRFFNYVPKAIRCITYNRQADKLAVSRTNGAVEVYNLSANYYQEKVFPGNEGQSTEALCWAGPRLFSAGLSGDISEYDLEKLNIKYSLNGYGGPIWSMASNPSGTHLVIGCEDGSLKLFWVSPDRIQFKRNLGHQKGRVLSVCWHPLGSLIAAGSINLIRILDSKSGNTTQRIMVDRRLKNSHKCGCVVWGVAFLSDGTVVSIDSSGKMQLWNSASGTLIQTNVLSDSDILAISVSEKEDSIVVGNAEGTVFHFQLISVRSGSSECQWIRTKAFQHHTHDVRSVAHSQTALISGGMDTHLVIRPLMERVQAKNYDCALRKITFPHQSLISCARKMKLLLFQFPQWLELWQLGATDAVGKHGDILPVSKNPEHLLQLKKKVSKVPKFHHSVHRILFSADSTKLFVALNEGSLHVLQLSEGSIKHLHTFHPKSGTLGAISLLAASADGEWLAAASASAEINIYSLKHFKHHCTLPAYNFPATAMAIHPETNNLVVTHSDQQVFEFSIPQKQYTEWSRKIQKHGFHRLWLERDTPIIHIAFRPEKPMHILLHDTFMFCLIDKSLPLPDDKSLLFNQASLKQLPENSRKHFAHAFKISKKYQPLLFLDVLDEDTLVAVERPLEDIIAQLPPPIKRKKFGT</sequence>
<dbReference type="FunFam" id="2.130.10.10:FF:000638">
    <property type="entry name" value="U3 small nucleolar RNA-associated protein 4 homolog"/>
    <property type="match status" value="1"/>
</dbReference>
<reference evidence="1" key="3">
    <citation type="submission" date="2025-09" db="UniProtKB">
        <authorList>
            <consortium name="Ensembl"/>
        </authorList>
    </citation>
    <scope>IDENTIFICATION</scope>
    <source>
        <strain evidence="1">Glennie</strain>
    </source>
</reference>
<dbReference type="InterPro" id="IPR046351">
    <property type="entry name" value="UTP4"/>
</dbReference>
<dbReference type="OMA" id="STYITEW"/>
<protein>
    <submittedName>
        <fullName evidence="1">UTP4 small subunit processome component</fullName>
    </submittedName>
</protein>